<proteinExistence type="predicted"/>
<feature type="repeat" description="TNFR-Cys" evidence="1">
    <location>
        <begin position="77"/>
        <end position="116"/>
    </location>
</feature>
<evidence type="ECO:0000313" key="2">
    <source>
        <dbReference type="EMBL" id="EKC32903.1"/>
    </source>
</evidence>
<dbReference type="PROSITE" id="PS50050">
    <property type="entry name" value="TNFR_NGFR_2"/>
    <property type="match status" value="1"/>
</dbReference>
<dbReference type="AlphaFoldDB" id="K1QG71"/>
<sequence>MLSFKVLILLIMVWSIQGVGGKPMCDPEDHKYYHTQANTCLQCEECLQGEEAISLEDWNIEHSDPEKGPTECRLCRKCQPGTYSDKRSYKCEPCRNCTLYNQYQVRQCTATSDTVCDGVRPTTPSSKDVKIDMELDLQPLLQKSCESQFEKKPFELQMLGAIPDEMDLLHDTCSSNNKTKQGDLETDGPPEISPTKIQKEGQLSNLNDERLKTDSPQELPQDHPMPATAQTNSRLTEGNLWTISKELVSGHLFLAVARDFKMEEADIEATEDPI</sequence>
<dbReference type="InterPro" id="IPR001368">
    <property type="entry name" value="TNFR/NGFR_Cys_rich_reg"/>
</dbReference>
<dbReference type="Gene3D" id="2.10.50.10">
    <property type="entry name" value="Tumor Necrosis Factor Receptor, subunit A, domain 2"/>
    <property type="match status" value="1"/>
</dbReference>
<dbReference type="EMBL" id="JH817028">
    <property type="protein sequence ID" value="EKC32903.1"/>
    <property type="molecule type" value="Genomic_DNA"/>
</dbReference>
<protein>
    <submittedName>
        <fullName evidence="2">Uncharacterized protein</fullName>
    </submittedName>
</protein>
<gene>
    <name evidence="2" type="ORF">CGI_10011686</name>
</gene>
<dbReference type="Pfam" id="PF00020">
    <property type="entry name" value="TNFR_c6"/>
    <property type="match status" value="1"/>
</dbReference>
<organism evidence="2">
    <name type="scientific">Magallana gigas</name>
    <name type="common">Pacific oyster</name>
    <name type="synonym">Crassostrea gigas</name>
    <dbReference type="NCBI Taxonomy" id="29159"/>
    <lineage>
        <taxon>Eukaryota</taxon>
        <taxon>Metazoa</taxon>
        <taxon>Spiralia</taxon>
        <taxon>Lophotrochozoa</taxon>
        <taxon>Mollusca</taxon>
        <taxon>Bivalvia</taxon>
        <taxon>Autobranchia</taxon>
        <taxon>Pteriomorphia</taxon>
        <taxon>Ostreida</taxon>
        <taxon>Ostreoidea</taxon>
        <taxon>Ostreidae</taxon>
        <taxon>Magallana</taxon>
    </lineage>
</organism>
<name>K1QG71_MAGGI</name>
<reference evidence="2" key="1">
    <citation type="journal article" date="2012" name="Nature">
        <title>The oyster genome reveals stress adaptation and complexity of shell formation.</title>
        <authorList>
            <person name="Zhang G."/>
            <person name="Fang X."/>
            <person name="Guo X."/>
            <person name="Li L."/>
            <person name="Luo R."/>
            <person name="Xu F."/>
            <person name="Yang P."/>
            <person name="Zhang L."/>
            <person name="Wang X."/>
            <person name="Qi H."/>
            <person name="Xiong Z."/>
            <person name="Que H."/>
            <person name="Xie Y."/>
            <person name="Holland P.W."/>
            <person name="Paps J."/>
            <person name="Zhu Y."/>
            <person name="Wu F."/>
            <person name="Chen Y."/>
            <person name="Wang J."/>
            <person name="Peng C."/>
            <person name="Meng J."/>
            <person name="Yang L."/>
            <person name="Liu J."/>
            <person name="Wen B."/>
            <person name="Zhang N."/>
            <person name="Huang Z."/>
            <person name="Zhu Q."/>
            <person name="Feng Y."/>
            <person name="Mount A."/>
            <person name="Hedgecock D."/>
            <person name="Xu Z."/>
            <person name="Liu Y."/>
            <person name="Domazet-Loso T."/>
            <person name="Du Y."/>
            <person name="Sun X."/>
            <person name="Zhang S."/>
            <person name="Liu B."/>
            <person name="Cheng P."/>
            <person name="Jiang X."/>
            <person name="Li J."/>
            <person name="Fan D."/>
            <person name="Wang W."/>
            <person name="Fu W."/>
            <person name="Wang T."/>
            <person name="Wang B."/>
            <person name="Zhang J."/>
            <person name="Peng Z."/>
            <person name="Li Y."/>
            <person name="Li N."/>
            <person name="Wang J."/>
            <person name="Chen M."/>
            <person name="He Y."/>
            <person name="Tan F."/>
            <person name="Song X."/>
            <person name="Zheng Q."/>
            <person name="Huang R."/>
            <person name="Yang H."/>
            <person name="Du X."/>
            <person name="Chen L."/>
            <person name="Yang M."/>
            <person name="Gaffney P.M."/>
            <person name="Wang S."/>
            <person name="Luo L."/>
            <person name="She Z."/>
            <person name="Ming Y."/>
            <person name="Huang W."/>
            <person name="Zhang S."/>
            <person name="Huang B."/>
            <person name="Zhang Y."/>
            <person name="Qu T."/>
            <person name="Ni P."/>
            <person name="Miao G."/>
            <person name="Wang J."/>
            <person name="Wang Q."/>
            <person name="Steinberg C.E."/>
            <person name="Wang H."/>
            <person name="Li N."/>
            <person name="Qian L."/>
            <person name="Zhang G."/>
            <person name="Li Y."/>
            <person name="Yang H."/>
            <person name="Liu X."/>
            <person name="Wang J."/>
            <person name="Yin Y."/>
            <person name="Wang J."/>
        </authorList>
    </citation>
    <scope>NUCLEOTIDE SEQUENCE [LARGE SCALE GENOMIC DNA]</scope>
    <source>
        <strain evidence="2">05x7-T-G4-1.051#20</strain>
    </source>
</reference>
<dbReference type="HOGENOM" id="CLU_1016535_0_0_1"/>
<accession>K1QG71</accession>
<dbReference type="PROSITE" id="PS00652">
    <property type="entry name" value="TNFR_NGFR_1"/>
    <property type="match status" value="1"/>
</dbReference>
<dbReference type="SMART" id="SM00208">
    <property type="entry name" value="TNFR"/>
    <property type="match status" value="2"/>
</dbReference>
<dbReference type="InParanoid" id="K1QG71"/>
<evidence type="ECO:0000256" key="1">
    <source>
        <dbReference type="PROSITE-ProRule" id="PRU00206"/>
    </source>
</evidence>
<comment type="caution">
    <text evidence="1">Lacks conserved residue(s) required for the propagation of feature annotation.</text>
</comment>